<dbReference type="PANTHER" id="PTHR47331:SF1">
    <property type="entry name" value="GAG-LIKE PROTEIN"/>
    <property type="match status" value="1"/>
</dbReference>
<comment type="caution">
    <text evidence="3">The sequence shown here is derived from an EMBL/GenBank/DDBJ whole genome shotgun (WGS) entry which is preliminary data.</text>
</comment>
<keyword evidence="4" id="KW-1185">Reference proteome</keyword>
<dbReference type="Gene3D" id="4.10.60.10">
    <property type="entry name" value="Zinc finger, CCHC-type"/>
    <property type="match status" value="1"/>
</dbReference>
<feature type="region of interest" description="Disordered" evidence="2">
    <location>
        <begin position="266"/>
        <end position="287"/>
    </location>
</feature>
<dbReference type="AlphaFoldDB" id="A0A6S7IQI5"/>
<evidence type="ECO:0000256" key="1">
    <source>
        <dbReference type="SAM" id="Coils"/>
    </source>
</evidence>
<protein>
    <submittedName>
        <fullName evidence="3">Nek6 si:ch211- NIMA (Never in mitosis gene a)-related kinase 6, partial</fullName>
    </submittedName>
</protein>
<dbReference type="GO" id="GO:0008270">
    <property type="term" value="F:zinc ion binding"/>
    <property type="evidence" value="ECO:0007669"/>
    <property type="project" value="InterPro"/>
</dbReference>
<feature type="region of interest" description="Disordered" evidence="2">
    <location>
        <begin position="182"/>
        <end position="218"/>
    </location>
</feature>
<evidence type="ECO:0000313" key="3">
    <source>
        <dbReference type="EMBL" id="CAB4019977.1"/>
    </source>
</evidence>
<gene>
    <name evidence="3" type="ORF">PACLA_8A087215</name>
</gene>
<keyword evidence="1" id="KW-0175">Coiled coil</keyword>
<dbReference type="OrthoDB" id="8046937at2759"/>
<keyword evidence="3" id="KW-0418">Kinase</keyword>
<evidence type="ECO:0000313" key="4">
    <source>
        <dbReference type="Proteomes" id="UP001152795"/>
    </source>
</evidence>
<accession>A0A6S7IQI5</accession>
<evidence type="ECO:0000256" key="2">
    <source>
        <dbReference type="SAM" id="MobiDB-lite"/>
    </source>
</evidence>
<dbReference type="SMART" id="SM00343">
    <property type="entry name" value="ZnF_C2HC"/>
    <property type="match status" value="2"/>
</dbReference>
<dbReference type="GO" id="GO:0016301">
    <property type="term" value="F:kinase activity"/>
    <property type="evidence" value="ECO:0007669"/>
    <property type="project" value="UniProtKB-KW"/>
</dbReference>
<keyword evidence="3" id="KW-0808">Transferase</keyword>
<organism evidence="3 4">
    <name type="scientific">Paramuricea clavata</name>
    <name type="common">Red gorgonian</name>
    <name type="synonym">Violescent sea-whip</name>
    <dbReference type="NCBI Taxonomy" id="317549"/>
    <lineage>
        <taxon>Eukaryota</taxon>
        <taxon>Metazoa</taxon>
        <taxon>Cnidaria</taxon>
        <taxon>Anthozoa</taxon>
        <taxon>Octocorallia</taxon>
        <taxon>Malacalcyonacea</taxon>
        <taxon>Plexauridae</taxon>
        <taxon>Paramuricea</taxon>
    </lineage>
</organism>
<dbReference type="GO" id="GO:0003676">
    <property type="term" value="F:nucleic acid binding"/>
    <property type="evidence" value="ECO:0007669"/>
    <property type="project" value="InterPro"/>
</dbReference>
<feature type="compositionally biased region" description="Low complexity" evidence="2">
    <location>
        <begin position="271"/>
        <end position="283"/>
    </location>
</feature>
<reference evidence="3" key="1">
    <citation type="submission" date="2020-04" db="EMBL/GenBank/DDBJ databases">
        <authorList>
            <person name="Alioto T."/>
            <person name="Alioto T."/>
            <person name="Gomez Garrido J."/>
        </authorList>
    </citation>
    <scope>NUCLEOTIDE SEQUENCE</scope>
    <source>
        <strain evidence="3">A484AB</strain>
    </source>
</reference>
<proteinExistence type="predicted"/>
<feature type="coiled-coil region" evidence="1">
    <location>
        <begin position="92"/>
        <end position="150"/>
    </location>
</feature>
<dbReference type="Proteomes" id="UP001152795">
    <property type="component" value="Unassembled WGS sequence"/>
</dbReference>
<name>A0A6S7IQI5_PARCT</name>
<dbReference type="InterPro" id="IPR001878">
    <property type="entry name" value="Znf_CCHC"/>
</dbReference>
<feature type="compositionally biased region" description="Polar residues" evidence="2">
    <location>
        <begin position="182"/>
        <end position="193"/>
    </location>
</feature>
<sequence>MNIRDSNGRLDMSAVRKDNDVLSQRQEYPSVVERSSMEYTAEWVNNVGLPQRAQSSCPLRSMETFQQRRVVLSAPAMSVRSKTSKTARARSLIEAELKQMKERQKLDKETRELEQEIKREELERQRKWAELRERRQLQEMEAKLAKARLEEDMGVDSDNSDIGFDQGEPVQEQLANDLSQPNVFQPTINNENVPSYPHLHPEGHVNPDLTSSQLDPPVAPRSQLQRAVLQNNVFQPRPVFGERQVPPIYQGRHERVVNDQAPLDSRAVTRQPQQQHSQNGPQPADTMQNVSPLFVEQQNHIVQGNNCVPSHPEPTDAPQVFGQQQDMFRMMATTIGSSISKGLEMLRREYMTFDGNSLKYPSFIQNFKTNVEDIERDPNARRSFLIQLCTGEAKDAVSGTVMLPPEEGYNKAKSILREMFGQTHIVAASHIDRVTKGGTIKEFESEKLLQLARDMENCEMNLCKLGYQADINSRGNMIDQVCREESKLANTEYGRLINTKPEIERERNKNPRFGGQSRRVSSFASTRSIKQQDSAHTRYSPGVRSSAKLKCYFCDKEGHTVERCFKFQGKSYDERKAFVSKQGLCNLCLSKGHLAKRCKKNHGCFIPGCGKQYHPMLHPVELNRDNKVQAPVKTDNEEIQGQTTSSSPVQFQNAQTGHCGATVTIKKQVCLRIVPVEVFGRDNRIEKVTYAIRDEGSNTTLVKESLANELKLKGQPIDFQLTTMNRVSQESGRSHFFYVQGMGQKDCLEIPNALSVKDLSVAASCIPNEQDIAKWKHFDGISVPELESSKVTILIGADIPEAHWKLEERRGQKKEPYAVRTPLGWSVASPLGTDSDKNVSSFFIRQEDEFLNETVEKMFQMDFSESTYSPDLSMSLEDQKVLTMMENSFKIVDGRYQLDLPFRTKPDLPNNRSLAERRLHSLKMRLKKDPDLHAKYKIGIDEYVDKGSRMEEGRQSYEIQAQQVKPFDVFIQHYSSWYRLQKGVAWLIRFIRYLKTVHQARNHHSLEVRNPRTSSPDESTGARANSLSIVELRNAKTVIIRDVQRESLPEEIACLKRRSSNDPPSKAIVKKIEQVSCLITFDGRRRFTESWR</sequence>
<feature type="compositionally biased region" description="Polar residues" evidence="2">
    <location>
        <begin position="518"/>
        <end position="534"/>
    </location>
</feature>
<dbReference type="PANTHER" id="PTHR47331">
    <property type="entry name" value="PHD-TYPE DOMAIN-CONTAINING PROTEIN"/>
    <property type="match status" value="1"/>
</dbReference>
<dbReference type="EMBL" id="CACRXK020010721">
    <property type="protein sequence ID" value="CAB4019977.1"/>
    <property type="molecule type" value="Genomic_DNA"/>
</dbReference>
<feature type="region of interest" description="Disordered" evidence="2">
    <location>
        <begin position="507"/>
        <end position="540"/>
    </location>
</feature>